<reference evidence="1 2" key="1">
    <citation type="submission" date="2019-09" db="EMBL/GenBank/DDBJ databases">
        <title>The draft genomes of Allium pathogen Pseudomonas sp.</title>
        <authorList>
            <person name="Fujikawa T."/>
            <person name="Sawada H."/>
        </authorList>
    </citation>
    <scope>NUCLEOTIDE SEQUENCE [LARGE SCALE GENOMIC DNA]</scope>
    <source>
        <strain evidence="1 2">MAFF 730085</strain>
    </source>
</reference>
<dbReference type="Proteomes" id="UP000325438">
    <property type="component" value="Unassembled WGS sequence"/>
</dbReference>
<dbReference type="RefSeq" id="WP_152750220.1">
    <property type="nucleotide sequence ID" value="NZ_VUBA01000100.1"/>
</dbReference>
<proteinExistence type="predicted"/>
<comment type="caution">
    <text evidence="1">The sequence shown here is derived from an EMBL/GenBank/DDBJ whole genome shotgun (WGS) entry which is preliminary data.</text>
</comment>
<name>A0A5N7JVS4_9PSED</name>
<sequence>MSTFIKCMVGKLLETMHMPADTEFAMTAARINFGRLASAVSKSDRENLTNDAHSFNQTLLDAGFISREQFKQLNSELELAFRAHILP</sequence>
<gene>
    <name evidence="1" type="ORF">F0170_16715</name>
</gene>
<evidence type="ECO:0000313" key="1">
    <source>
        <dbReference type="EMBL" id="MPQ85489.1"/>
    </source>
</evidence>
<dbReference type="EMBL" id="VUBA01000100">
    <property type="protein sequence ID" value="MPQ85489.1"/>
    <property type="molecule type" value="Genomic_DNA"/>
</dbReference>
<accession>A0A5N7JVS4</accession>
<protein>
    <submittedName>
        <fullName evidence="1">Uncharacterized protein</fullName>
    </submittedName>
</protein>
<dbReference type="AlphaFoldDB" id="A0A5N7JVS4"/>
<organism evidence="1 2">
    <name type="scientific">Pseudomonas kitaguniensis</name>
    <dbReference type="NCBI Taxonomy" id="2607908"/>
    <lineage>
        <taxon>Bacteria</taxon>
        <taxon>Pseudomonadati</taxon>
        <taxon>Pseudomonadota</taxon>
        <taxon>Gammaproteobacteria</taxon>
        <taxon>Pseudomonadales</taxon>
        <taxon>Pseudomonadaceae</taxon>
        <taxon>Pseudomonas</taxon>
    </lineage>
</organism>
<evidence type="ECO:0000313" key="2">
    <source>
        <dbReference type="Proteomes" id="UP000325438"/>
    </source>
</evidence>